<dbReference type="Gene3D" id="3.40.50.1000">
    <property type="entry name" value="HAD superfamily/HAD-like"/>
    <property type="match status" value="1"/>
</dbReference>
<name>A0ABT8RJI6_9BACT</name>
<dbReference type="Proteomes" id="UP001168528">
    <property type="component" value="Unassembled WGS sequence"/>
</dbReference>
<comment type="caution">
    <text evidence="2">The sequence shown here is derived from an EMBL/GenBank/DDBJ whole genome shotgun (WGS) entry which is preliminary data.</text>
</comment>
<organism evidence="2 3">
    <name type="scientific">Rhodocytophaga aerolata</name>
    <dbReference type="NCBI Taxonomy" id="455078"/>
    <lineage>
        <taxon>Bacteria</taxon>
        <taxon>Pseudomonadati</taxon>
        <taxon>Bacteroidota</taxon>
        <taxon>Cytophagia</taxon>
        <taxon>Cytophagales</taxon>
        <taxon>Rhodocytophagaceae</taxon>
        <taxon>Rhodocytophaga</taxon>
    </lineage>
</organism>
<dbReference type="InterPro" id="IPR041492">
    <property type="entry name" value="HAD_2"/>
</dbReference>
<evidence type="ECO:0000256" key="1">
    <source>
        <dbReference type="ARBA" id="ARBA00006171"/>
    </source>
</evidence>
<dbReference type="NCBIfam" id="TIGR01509">
    <property type="entry name" value="HAD-SF-IA-v3"/>
    <property type="match status" value="1"/>
</dbReference>
<dbReference type="InterPro" id="IPR010976">
    <property type="entry name" value="B-phosphoglucomutase_hydrolase"/>
</dbReference>
<dbReference type="InterPro" id="IPR006439">
    <property type="entry name" value="HAD-SF_hydro_IA"/>
</dbReference>
<proteinExistence type="inferred from homology"/>
<dbReference type="PANTHER" id="PTHR43481">
    <property type="entry name" value="FRUCTOSE-1-PHOSPHATE PHOSPHATASE"/>
    <property type="match status" value="1"/>
</dbReference>
<dbReference type="SUPFAM" id="SSF56784">
    <property type="entry name" value="HAD-like"/>
    <property type="match status" value="1"/>
</dbReference>
<reference evidence="2" key="1">
    <citation type="submission" date="2023-07" db="EMBL/GenBank/DDBJ databases">
        <title>The genome sequence of Rhodocytophaga aerolata KACC 12507.</title>
        <authorList>
            <person name="Zhang X."/>
        </authorList>
    </citation>
    <scope>NUCLEOTIDE SEQUENCE</scope>
    <source>
        <strain evidence="2">KACC 12507</strain>
    </source>
</reference>
<keyword evidence="3" id="KW-1185">Reference proteome</keyword>
<accession>A0ABT8RJI6</accession>
<dbReference type="SFLD" id="SFLDS00003">
    <property type="entry name" value="Haloacid_Dehalogenase"/>
    <property type="match status" value="1"/>
</dbReference>
<dbReference type="InterPro" id="IPR051806">
    <property type="entry name" value="HAD-like_SPP"/>
</dbReference>
<dbReference type="SFLD" id="SFLDG01129">
    <property type="entry name" value="C1.5:_HAD__Beta-PGM__Phosphata"/>
    <property type="match status" value="1"/>
</dbReference>
<dbReference type="RefSeq" id="WP_302042221.1">
    <property type="nucleotide sequence ID" value="NZ_JAUKPO010000059.1"/>
</dbReference>
<dbReference type="InterPro" id="IPR036412">
    <property type="entry name" value="HAD-like_sf"/>
</dbReference>
<sequence>MPIQAVIFDMDGTVVDTTELEYKAWHQMMQEQGVEFTYKEYVQVLGAKGLEIVRKHLNWDEEAIEKILKDKETYFKKLVEQQGLKLISGVENVLQTIQQIPLKIALATGASKSKLEYILEKFPIGHYFDAIITADDTHTGKPDPEVFLNAAKKLGVPPDSCIVLEDARNGAEAAKKANMICIAITTTRSPDQLQQADLIINGYKELDIRSFIAQLDQSKTR</sequence>
<dbReference type="SFLD" id="SFLDG01135">
    <property type="entry name" value="C1.5.6:_HAD__Beta-PGM__Phospha"/>
    <property type="match status" value="1"/>
</dbReference>
<protein>
    <submittedName>
        <fullName evidence="2">HAD family phosphatase</fullName>
    </submittedName>
</protein>
<dbReference type="Gene3D" id="1.10.150.240">
    <property type="entry name" value="Putative phosphatase, domain 2"/>
    <property type="match status" value="1"/>
</dbReference>
<dbReference type="InterPro" id="IPR023214">
    <property type="entry name" value="HAD_sf"/>
</dbReference>
<dbReference type="InterPro" id="IPR023198">
    <property type="entry name" value="PGP-like_dom2"/>
</dbReference>
<evidence type="ECO:0000313" key="3">
    <source>
        <dbReference type="Proteomes" id="UP001168528"/>
    </source>
</evidence>
<dbReference type="Pfam" id="PF13419">
    <property type="entry name" value="HAD_2"/>
    <property type="match status" value="1"/>
</dbReference>
<dbReference type="PANTHER" id="PTHR43481:SF4">
    <property type="entry name" value="GLYCEROL-1-PHOSPHATE PHOSPHOHYDROLASE 1-RELATED"/>
    <property type="match status" value="1"/>
</dbReference>
<dbReference type="PRINTS" id="PR00413">
    <property type="entry name" value="HADHALOGNASE"/>
</dbReference>
<dbReference type="NCBIfam" id="TIGR02009">
    <property type="entry name" value="PGMB-YQAB-SF"/>
    <property type="match status" value="1"/>
</dbReference>
<evidence type="ECO:0000313" key="2">
    <source>
        <dbReference type="EMBL" id="MDO1451423.1"/>
    </source>
</evidence>
<gene>
    <name evidence="2" type="ORF">Q0590_34430</name>
</gene>
<comment type="similarity">
    <text evidence="1">Belongs to the HAD-like hydrolase superfamily. CbbY/CbbZ/Gph/YieH family.</text>
</comment>
<dbReference type="EMBL" id="JAUKPO010000059">
    <property type="protein sequence ID" value="MDO1451423.1"/>
    <property type="molecule type" value="Genomic_DNA"/>
</dbReference>
<dbReference type="NCBIfam" id="TIGR01549">
    <property type="entry name" value="HAD-SF-IA-v1"/>
    <property type="match status" value="1"/>
</dbReference>